<evidence type="ECO:0000256" key="4">
    <source>
        <dbReference type="PIRSR" id="PIRSR602401-1"/>
    </source>
</evidence>
<dbReference type="GO" id="GO:0005506">
    <property type="term" value="F:iron ion binding"/>
    <property type="evidence" value="ECO:0007669"/>
    <property type="project" value="InterPro"/>
</dbReference>
<keyword evidence="3 4" id="KW-0408">Iron</keyword>
<evidence type="ECO:0000256" key="3">
    <source>
        <dbReference type="ARBA" id="ARBA00023004"/>
    </source>
</evidence>
<sequence length="499" mass="57495">MAPFLLKLVSIFFLSILFLGRLSRIWSKKTSLPPSPPKFPFIGNLHQLGDLLHHSFRDLSQKYGPIMLLHLGQAPVLVISSAEMAREIMKNQDSVFTNRPALTAAQMLFYKCQSVGFAPYGEYWKQMRKICVTNLLGVKRVQSFMFIREEETDFFIKNISQACSQQSPINLSDMLLTLSNDILSRCNFGTRRENRRIGKLSREVMHLLGAFCFGDLFPCLRWMDVLTGLTRRLKRTSQKVDALFDNIINEHVIKRENQNQNSQENKQDFVDILLHVQKENKLNVDINKDRIKAIMMDVFIGGTDTTATTIEWAMAELVKNPNTMKKAQAEVRKIVGKKRKVQEEDIQQMEYLKCVIKETLRLHSPGPLLVPRESVTSTQIEGYTIPPKTRLYINAWAIQRDPMKWDRADEFVPERFSESTIDFRGQDFEYLPFGSGRRGCPGMSFAIAVVELALAKLLYWFDWELPNGELKEMLDMTESFGLSVNKKIPLHLLPSHYMA</sequence>
<dbReference type="PRINTS" id="PR00385">
    <property type="entry name" value="P450"/>
</dbReference>
<evidence type="ECO:0000256" key="5">
    <source>
        <dbReference type="RuleBase" id="RU000461"/>
    </source>
</evidence>
<dbReference type="InterPro" id="IPR001128">
    <property type="entry name" value="Cyt_P450"/>
</dbReference>
<dbReference type="InterPro" id="IPR036396">
    <property type="entry name" value="Cyt_P450_sf"/>
</dbReference>
<dbReference type="AlphaFoldDB" id="A0AAP0E7G8"/>
<dbReference type="PANTHER" id="PTHR47955:SF18">
    <property type="entry name" value="CYTOCHROME P450 71A1-LIKE"/>
    <property type="match status" value="1"/>
</dbReference>
<dbReference type="CDD" id="cd11072">
    <property type="entry name" value="CYP71-like"/>
    <property type="match status" value="1"/>
</dbReference>
<dbReference type="InterPro" id="IPR017972">
    <property type="entry name" value="Cyt_P450_CS"/>
</dbReference>
<dbReference type="PROSITE" id="PS00086">
    <property type="entry name" value="CYTOCHROME_P450"/>
    <property type="match status" value="1"/>
</dbReference>
<evidence type="ECO:0000313" key="7">
    <source>
        <dbReference type="Proteomes" id="UP001420932"/>
    </source>
</evidence>
<dbReference type="Gene3D" id="1.10.630.10">
    <property type="entry name" value="Cytochrome P450"/>
    <property type="match status" value="1"/>
</dbReference>
<dbReference type="InterPro" id="IPR002401">
    <property type="entry name" value="Cyt_P450_E_grp-I"/>
</dbReference>
<dbReference type="FunFam" id="1.10.630.10:FF:000011">
    <property type="entry name" value="Cytochrome P450 83B1"/>
    <property type="match status" value="1"/>
</dbReference>
<evidence type="ECO:0000313" key="6">
    <source>
        <dbReference type="EMBL" id="KAK9088009.1"/>
    </source>
</evidence>
<dbReference type="PANTHER" id="PTHR47955">
    <property type="entry name" value="CYTOCHROME P450 FAMILY 71 PROTEIN"/>
    <property type="match status" value="1"/>
</dbReference>
<keyword evidence="5" id="KW-0560">Oxidoreductase</keyword>
<keyword evidence="5" id="KW-0503">Monooxygenase</keyword>
<accession>A0AAP0E7G8</accession>
<dbReference type="EMBL" id="JBBNAF010000013">
    <property type="protein sequence ID" value="KAK9088009.1"/>
    <property type="molecule type" value="Genomic_DNA"/>
</dbReference>
<proteinExistence type="inferred from homology"/>
<dbReference type="GO" id="GO:0004497">
    <property type="term" value="F:monooxygenase activity"/>
    <property type="evidence" value="ECO:0007669"/>
    <property type="project" value="UniProtKB-KW"/>
</dbReference>
<dbReference type="SUPFAM" id="SSF48264">
    <property type="entry name" value="Cytochrome P450"/>
    <property type="match status" value="1"/>
</dbReference>
<dbReference type="Proteomes" id="UP001420932">
    <property type="component" value="Unassembled WGS sequence"/>
</dbReference>
<dbReference type="GO" id="GO:0044550">
    <property type="term" value="P:secondary metabolite biosynthetic process"/>
    <property type="evidence" value="ECO:0007669"/>
    <property type="project" value="UniProtKB-ARBA"/>
</dbReference>
<comment type="cofactor">
    <cofactor evidence="4">
        <name>heme</name>
        <dbReference type="ChEBI" id="CHEBI:30413"/>
    </cofactor>
</comment>
<dbReference type="GO" id="GO:0016705">
    <property type="term" value="F:oxidoreductase activity, acting on paired donors, with incorporation or reduction of molecular oxygen"/>
    <property type="evidence" value="ECO:0007669"/>
    <property type="project" value="InterPro"/>
</dbReference>
<reference evidence="6 7" key="1">
    <citation type="submission" date="2024-01" db="EMBL/GenBank/DDBJ databases">
        <title>Genome assemblies of Stephania.</title>
        <authorList>
            <person name="Yang L."/>
        </authorList>
    </citation>
    <scope>NUCLEOTIDE SEQUENCE [LARGE SCALE GENOMIC DNA]</scope>
    <source>
        <strain evidence="6">YNDBR</strain>
        <tissue evidence="6">Leaf</tissue>
    </source>
</reference>
<organism evidence="6 7">
    <name type="scientific">Stephania yunnanensis</name>
    <dbReference type="NCBI Taxonomy" id="152371"/>
    <lineage>
        <taxon>Eukaryota</taxon>
        <taxon>Viridiplantae</taxon>
        <taxon>Streptophyta</taxon>
        <taxon>Embryophyta</taxon>
        <taxon>Tracheophyta</taxon>
        <taxon>Spermatophyta</taxon>
        <taxon>Magnoliopsida</taxon>
        <taxon>Ranunculales</taxon>
        <taxon>Menispermaceae</taxon>
        <taxon>Menispermoideae</taxon>
        <taxon>Cissampelideae</taxon>
        <taxon>Stephania</taxon>
    </lineage>
</organism>
<protein>
    <recommendedName>
        <fullName evidence="8">Cytochrome P450</fullName>
    </recommendedName>
</protein>
<evidence type="ECO:0000256" key="2">
    <source>
        <dbReference type="ARBA" id="ARBA00022723"/>
    </source>
</evidence>
<dbReference type="GO" id="GO:0020037">
    <property type="term" value="F:heme binding"/>
    <property type="evidence" value="ECO:0007669"/>
    <property type="project" value="InterPro"/>
</dbReference>
<evidence type="ECO:0000256" key="1">
    <source>
        <dbReference type="ARBA" id="ARBA00010617"/>
    </source>
</evidence>
<gene>
    <name evidence="6" type="ORF">Syun_030403</name>
</gene>
<evidence type="ECO:0008006" key="8">
    <source>
        <dbReference type="Google" id="ProtNLM"/>
    </source>
</evidence>
<feature type="binding site" description="axial binding residue" evidence="4">
    <location>
        <position position="440"/>
    </location>
    <ligand>
        <name>heme</name>
        <dbReference type="ChEBI" id="CHEBI:30413"/>
    </ligand>
    <ligandPart>
        <name>Fe</name>
        <dbReference type="ChEBI" id="CHEBI:18248"/>
    </ligandPart>
</feature>
<dbReference type="Pfam" id="PF00067">
    <property type="entry name" value="p450"/>
    <property type="match status" value="1"/>
</dbReference>
<comment type="caution">
    <text evidence="6">The sequence shown here is derived from an EMBL/GenBank/DDBJ whole genome shotgun (WGS) entry which is preliminary data.</text>
</comment>
<name>A0AAP0E7G8_9MAGN</name>
<keyword evidence="7" id="KW-1185">Reference proteome</keyword>
<keyword evidence="2 4" id="KW-0479">Metal-binding</keyword>
<dbReference type="PRINTS" id="PR00463">
    <property type="entry name" value="EP450I"/>
</dbReference>
<keyword evidence="4 5" id="KW-0349">Heme</keyword>
<comment type="similarity">
    <text evidence="1 5">Belongs to the cytochrome P450 family.</text>
</comment>